<dbReference type="GO" id="GO:0005667">
    <property type="term" value="C:transcription regulator complex"/>
    <property type="evidence" value="ECO:0007669"/>
    <property type="project" value="TreeGrafter"/>
</dbReference>
<dbReference type="InterPro" id="IPR036427">
    <property type="entry name" value="Bromodomain-like_sf"/>
</dbReference>
<dbReference type="Gene3D" id="2.10.110.40">
    <property type="match status" value="1"/>
</dbReference>
<evidence type="ECO:0000256" key="2">
    <source>
        <dbReference type="ARBA" id="ARBA00013184"/>
    </source>
</evidence>
<dbReference type="Gene3D" id="3.30.40.10">
    <property type="entry name" value="Zinc/RING finger domain, C3HC4 (zinc finger)"/>
    <property type="match status" value="1"/>
</dbReference>
<dbReference type="GO" id="GO:0005634">
    <property type="term" value="C:nucleus"/>
    <property type="evidence" value="ECO:0007669"/>
    <property type="project" value="UniProtKB-SubCell"/>
</dbReference>
<evidence type="ECO:0000256" key="11">
    <source>
        <dbReference type="SAM" id="MobiDB-lite"/>
    </source>
</evidence>
<evidence type="ECO:0000259" key="13">
    <source>
        <dbReference type="PROSITE" id="PS50014"/>
    </source>
</evidence>
<dbReference type="Pfam" id="PF02172">
    <property type="entry name" value="KIX"/>
    <property type="match status" value="1"/>
</dbReference>
<evidence type="ECO:0000256" key="6">
    <source>
        <dbReference type="ARBA" id="ARBA00023117"/>
    </source>
</evidence>
<dbReference type="GO" id="GO:0031490">
    <property type="term" value="F:chromatin DNA binding"/>
    <property type="evidence" value="ECO:0007669"/>
    <property type="project" value="TreeGrafter"/>
</dbReference>
<evidence type="ECO:0000256" key="5">
    <source>
        <dbReference type="ARBA" id="ARBA00023015"/>
    </source>
</evidence>
<dbReference type="GO" id="GO:0000123">
    <property type="term" value="C:histone acetyltransferase complex"/>
    <property type="evidence" value="ECO:0007669"/>
    <property type="project" value="TreeGrafter"/>
</dbReference>
<feature type="compositionally biased region" description="Low complexity" evidence="11">
    <location>
        <begin position="566"/>
        <end position="581"/>
    </location>
</feature>
<dbReference type="InterPro" id="IPR001487">
    <property type="entry name" value="Bromodomain"/>
</dbReference>
<dbReference type="Pfam" id="PF06001">
    <property type="entry name" value="RING_CBP-p300"/>
    <property type="match status" value="1"/>
</dbReference>
<evidence type="ECO:0000313" key="16">
    <source>
        <dbReference type="WBParaSite" id="MBELARI_LOCUS10817"/>
    </source>
</evidence>
<sequence>MIYFRPISSPRTSTTATTTRTVAMYSPRPNQGQAGQNFQPEGSSSLTSGGLMLSPPPQGIPGIDGAERGWMSPGSPWQQMAWNDPSNIWPGLRPEMWLMGPMGPGSPQYPPLIQGPGMQFYSAQPGQQGPNQGMAPVPYQQMQRVSDIYPDQMKPLGPGQGQPGMISVNQIMHHHQMQQQIMSAQQGMSQPPMIANGPQPGPPQQNATGDPSGPTPPPGDDQVFSADVLRQHMRPIWEKLDRCDDAIPFRVPVEAILLGIPDYLDIVKHPMDLSTICHKLNRGKYRNVWEFCDDMWLMFDNAWLYNEKNSEVYNYATRLSELFVSEMSPVMKRMGYCCADRLTITALPLFCYGATQCIIARDQPYMCYERNTSQYGVTVSDRYTYCLKCFETMIPAEGMPLSDDPNDPNRVPKTDFKQLKNNQIDYEPFETCKYCKRKWHRICALHDKKVFPEGFICMTCREEKSLPKSENTFTAKLLGGEPVWSLGLGGELGLANWQLTPKPDLRDWEFMLRQQQIMRLLSGQYDQHQYMAREQFMAGPGGPHPYNGMPPMGRGQPQPPHGTQYAQHQPGPQMQMPAQQYPGPPMAGPSAQQGMSQPPMIANGPQPGPPQQNATGGPSGPTQTPSVNGPPQNNGPSLGATLPNGPAATSGGPGSNAGAATSGPMQDPEKRGPRKVKAIFPSLDPETMQDQRFPNLISYAREAEKEMFEMADDRKEYYHPLAVKIYKIQKKLQEKKAKRLNDQQLGTLPITVQQAKAIEIIDEEKFSKCAWMISALFALFTIAFLLYTGAFLVYHVLQDQKGLIEVDWVDSALVKVDVPDVVNQKIHISLNVFENNVGMIDGAEGEEMKWKMNRDDEGNGDRDEESIYKEEYLRERISAPANQFVTDIEDDFEDVMALVDELTEKEPFVDLYAKRHVVFLDLND</sequence>
<name>A0AAF3EA90_9BILA</name>
<dbReference type="Pfam" id="PF00439">
    <property type="entry name" value="Bromodomain"/>
    <property type="match status" value="1"/>
</dbReference>
<dbReference type="GO" id="GO:0045944">
    <property type="term" value="P:positive regulation of transcription by RNA polymerase II"/>
    <property type="evidence" value="ECO:0007669"/>
    <property type="project" value="TreeGrafter"/>
</dbReference>
<feature type="compositionally biased region" description="Polar residues" evidence="11">
    <location>
        <begin position="620"/>
        <end position="636"/>
    </location>
</feature>
<dbReference type="PANTHER" id="PTHR13808">
    <property type="entry name" value="CBP/P300-RELATED"/>
    <property type="match status" value="1"/>
</dbReference>
<keyword evidence="12" id="KW-0812">Transmembrane</keyword>
<feature type="domain" description="Bromo" evidence="13">
    <location>
        <begin position="241"/>
        <end position="313"/>
    </location>
</feature>
<dbReference type="Gene3D" id="1.20.920.10">
    <property type="entry name" value="Bromodomain-like"/>
    <property type="match status" value="1"/>
</dbReference>
<dbReference type="SUPFAM" id="SSF47370">
    <property type="entry name" value="Bromodomain"/>
    <property type="match status" value="1"/>
</dbReference>
<comment type="catalytic activity">
    <reaction evidence="9">
        <text>L-lysyl-[protein] + acetyl-CoA = N(6)-acetyl-L-lysyl-[protein] + CoA + H(+)</text>
        <dbReference type="Rhea" id="RHEA:45948"/>
        <dbReference type="Rhea" id="RHEA-COMP:9752"/>
        <dbReference type="Rhea" id="RHEA-COMP:10731"/>
        <dbReference type="ChEBI" id="CHEBI:15378"/>
        <dbReference type="ChEBI" id="CHEBI:29969"/>
        <dbReference type="ChEBI" id="CHEBI:57287"/>
        <dbReference type="ChEBI" id="CHEBI:57288"/>
        <dbReference type="ChEBI" id="CHEBI:61930"/>
        <dbReference type="EC" id="2.3.1.48"/>
    </reaction>
</comment>
<proteinExistence type="predicted"/>
<dbReference type="InterPro" id="IPR010303">
    <property type="entry name" value="RING_CBP-p300"/>
</dbReference>
<evidence type="ECO:0000256" key="1">
    <source>
        <dbReference type="ARBA" id="ARBA00004123"/>
    </source>
</evidence>
<dbReference type="InterPro" id="IPR013178">
    <property type="entry name" value="Histone_AcTrfase_Rtt109/CBP"/>
</dbReference>
<evidence type="ECO:0000259" key="14">
    <source>
        <dbReference type="PROSITE" id="PS50952"/>
    </source>
</evidence>
<dbReference type="PANTHER" id="PTHR13808:SF1">
    <property type="entry name" value="HISTONE ACETYLTRANSFERASE"/>
    <property type="match status" value="1"/>
</dbReference>
<dbReference type="Pfam" id="PF23570">
    <property type="entry name" value="PHD_P300"/>
    <property type="match status" value="1"/>
</dbReference>
<feature type="region of interest" description="Disordered" evidence="11">
    <location>
        <begin position="25"/>
        <end position="49"/>
    </location>
</feature>
<accession>A0AAF3EA90</accession>
<dbReference type="AlphaFoldDB" id="A0AAF3EA90"/>
<dbReference type="InterPro" id="IPR038547">
    <property type="entry name" value="RING_CBP-p300_sf"/>
</dbReference>
<feature type="domain" description="KIX" evidence="14">
    <location>
        <begin position="654"/>
        <end position="733"/>
    </location>
</feature>
<dbReference type="PROSITE" id="PS50952">
    <property type="entry name" value="KIX"/>
    <property type="match status" value="1"/>
</dbReference>
<protein>
    <recommendedName>
        <fullName evidence="2">histone acetyltransferase</fullName>
        <ecNumber evidence="2">2.3.1.48</ecNumber>
    </recommendedName>
</protein>
<dbReference type="WBParaSite" id="MBELARI_LOCUS10817">
    <property type="protein sequence ID" value="MBELARI_LOCUS10817"/>
    <property type="gene ID" value="MBELARI_LOCUS10817"/>
</dbReference>
<dbReference type="Proteomes" id="UP000887575">
    <property type="component" value="Unassembled WGS sequence"/>
</dbReference>
<evidence type="ECO:0000256" key="7">
    <source>
        <dbReference type="ARBA" id="ARBA00023163"/>
    </source>
</evidence>
<evidence type="ECO:0000256" key="4">
    <source>
        <dbReference type="ARBA" id="ARBA00022853"/>
    </source>
</evidence>
<dbReference type="EC" id="2.3.1.48" evidence="2"/>
<dbReference type="PROSITE" id="PS50014">
    <property type="entry name" value="BROMODOMAIN_2"/>
    <property type="match status" value="1"/>
</dbReference>
<keyword evidence="15" id="KW-1185">Reference proteome</keyword>
<keyword evidence="3" id="KW-0808">Transferase</keyword>
<comment type="subcellular location">
    <subcellularLocation>
        <location evidence="1">Nucleus</location>
    </subcellularLocation>
</comment>
<dbReference type="GO" id="GO:0003713">
    <property type="term" value="F:transcription coactivator activity"/>
    <property type="evidence" value="ECO:0007669"/>
    <property type="project" value="TreeGrafter"/>
</dbReference>
<dbReference type="InterPro" id="IPR013083">
    <property type="entry name" value="Znf_RING/FYVE/PHD"/>
</dbReference>
<feature type="compositionally biased region" description="Polar residues" evidence="11">
    <location>
        <begin position="28"/>
        <end position="41"/>
    </location>
</feature>
<feature type="region of interest" description="Disordered" evidence="11">
    <location>
        <begin position="1"/>
        <end position="20"/>
    </location>
</feature>
<evidence type="ECO:0000256" key="3">
    <source>
        <dbReference type="ARBA" id="ARBA00022679"/>
    </source>
</evidence>
<dbReference type="CDD" id="cd15802">
    <property type="entry name" value="RING_CBP-p300"/>
    <property type="match status" value="1"/>
</dbReference>
<reference evidence="16" key="1">
    <citation type="submission" date="2024-02" db="UniProtKB">
        <authorList>
            <consortium name="WormBaseParasite"/>
        </authorList>
    </citation>
    <scope>IDENTIFICATION</scope>
</reference>
<dbReference type="InterPro" id="IPR003101">
    <property type="entry name" value="KIX_dom"/>
</dbReference>
<feature type="transmembrane region" description="Helical" evidence="12">
    <location>
        <begin position="770"/>
        <end position="794"/>
    </location>
</feature>
<dbReference type="Gene3D" id="1.10.246.20">
    <property type="entry name" value="Coactivator CBP, KIX domain"/>
    <property type="match status" value="1"/>
</dbReference>
<evidence type="ECO:0000313" key="15">
    <source>
        <dbReference type="Proteomes" id="UP000887575"/>
    </source>
</evidence>
<keyword evidence="7" id="KW-0804">Transcription</keyword>
<feature type="region of interest" description="Disordered" evidence="11">
    <location>
        <begin position="536"/>
        <end position="673"/>
    </location>
</feature>
<dbReference type="InterPro" id="IPR056484">
    <property type="entry name" value="PHD_P300"/>
</dbReference>
<keyword evidence="4" id="KW-0156">Chromatin regulator</keyword>
<evidence type="ECO:0000256" key="8">
    <source>
        <dbReference type="ARBA" id="ARBA00023242"/>
    </source>
</evidence>
<keyword evidence="6 10" id="KW-0103">Bromodomain</keyword>
<evidence type="ECO:0000256" key="12">
    <source>
        <dbReference type="SAM" id="Phobius"/>
    </source>
</evidence>
<evidence type="ECO:0000256" key="10">
    <source>
        <dbReference type="PROSITE-ProRule" id="PRU00035"/>
    </source>
</evidence>
<dbReference type="SMART" id="SM00297">
    <property type="entry name" value="BROMO"/>
    <property type="match status" value="1"/>
</dbReference>
<dbReference type="SUPFAM" id="SSF47040">
    <property type="entry name" value="Kix domain of CBP (creb binding protein)"/>
    <property type="match status" value="1"/>
</dbReference>
<keyword evidence="12" id="KW-1133">Transmembrane helix</keyword>
<keyword evidence="8" id="KW-0539">Nucleus</keyword>
<dbReference type="PRINTS" id="PR00503">
    <property type="entry name" value="BROMODOMAIN"/>
</dbReference>
<organism evidence="15 16">
    <name type="scientific">Mesorhabditis belari</name>
    <dbReference type="NCBI Taxonomy" id="2138241"/>
    <lineage>
        <taxon>Eukaryota</taxon>
        <taxon>Metazoa</taxon>
        <taxon>Ecdysozoa</taxon>
        <taxon>Nematoda</taxon>
        <taxon>Chromadorea</taxon>
        <taxon>Rhabditida</taxon>
        <taxon>Rhabditina</taxon>
        <taxon>Rhabditomorpha</taxon>
        <taxon>Rhabditoidea</taxon>
        <taxon>Rhabditidae</taxon>
        <taxon>Mesorhabditinae</taxon>
        <taxon>Mesorhabditis</taxon>
    </lineage>
</organism>
<dbReference type="GO" id="GO:0004402">
    <property type="term" value="F:histone acetyltransferase activity"/>
    <property type="evidence" value="ECO:0007669"/>
    <property type="project" value="InterPro"/>
</dbReference>
<dbReference type="InterPro" id="IPR036529">
    <property type="entry name" value="KIX_dom_sf"/>
</dbReference>
<dbReference type="CDD" id="cd15557">
    <property type="entry name" value="PHD_CBP_p300"/>
    <property type="match status" value="1"/>
</dbReference>
<feature type="region of interest" description="Disordered" evidence="11">
    <location>
        <begin position="182"/>
        <end position="223"/>
    </location>
</feature>
<keyword evidence="12" id="KW-0472">Membrane</keyword>
<evidence type="ECO:0000256" key="9">
    <source>
        <dbReference type="ARBA" id="ARBA00048017"/>
    </source>
</evidence>
<keyword evidence="5" id="KW-0805">Transcription regulation</keyword>